<dbReference type="SUPFAM" id="SSF56801">
    <property type="entry name" value="Acetyl-CoA synthetase-like"/>
    <property type="match status" value="2"/>
</dbReference>
<accession>A0A6G1L9R0</accession>
<keyword evidence="2" id="KW-0597">Phosphoprotein</keyword>
<feature type="domain" description="Carrier" evidence="4">
    <location>
        <begin position="2133"/>
        <end position="2209"/>
    </location>
</feature>
<dbReference type="PROSITE" id="PS50075">
    <property type="entry name" value="CARRIER"/>
    <property type="match status" value="2"/>
</dbReference>
<dbReference type="GO" id="GO:0044550">
    <property type="term" value="P:secondary metabolite biosynthetic process"/>
    <property type="evidence" value="ECO:0007669"/>
    <property type="project" value="TreeGrafter"/>
</dbReference>
<keyword evidence="6" id="KW-1185">Reference proteome</keyword>
<gene>
    <name evidence="5" type="ORF">EJ03DRAFT_312673</name>
</gene>
<evidence type="ECO:0000259" key="4">
    <source>
        <dbReference type="PROSITE" id="PS50075"/>
    </source>
</evidence>
<dbReference type="CDD" id="cd05918">
    <property type="entry name" value="A_NRPS_SidN3_like"/>
    <property type="match status" value="2"/>
</dbReference>
<dbReference type="InterPro" id="IPR020845">
    <property type="entry name" value="AMP-binding_CS"/>
</dbReference>
<dbReference type="Gene3D" id="3.40.50.12780">
    <property type="entry name" value="N-terminal domain of ligase-like"/>
    <property type="match status" value="2"/>
</dbReference>
<dbReference type="InterPro" id="IPR001242">
    <property type="entry name" value="Condensation_dom"/>
</dbReference>
<dbReference type="GO" id="GO:0043041">
    <property type="term" value="P:amino acid activation for nonribosomal peptide biosynthetic process"/>
    <property type="evidence" value="ECO:0007669"/>
    <property type="project" value="TreeGrafter"/>
</dbReference>
<dbReference type="GO" id="GO:0005737">
    <property type="term" value="C:cytoplasm"/>
    <property type="evidence" value="ECO:0007669"/>
    <property type="project" value="TreeGrafter"/>
</dbReference>
<evidence type="ECO:0000256" key="2">
    <source>
        <dbReference type="ARBA" id="ARBA00022553"/>
    </source>
</evidence>
<dbReference type="InterPro" id="IPR045851">
    <property type="entry name" value="AMP-bd_C_sf"/>
</dbReference>
<dbReference type="PANTHER" id="PTHR45527">
    <property type="entry name" value="NONRIBOSOMAL PEPTIDE SYNTHETASE"/>
    <property type="match status" value="1"/>
</dbReference>
<dbReference type="InterPro" id="IPR009081">
    <property type="entry name" value="PP-bd_ACP"/>
</dbReference>
<evidence type="ECO:0000256" key="1">
    <source>
        <dbReference type="ARBA" id="ARBA00022450"/>
    </source>
</evidence>
<dbReference type="Pfam" id="PF00501">
    <property type="entry name" value="AMP-binding"/>
    <property type="match status" value="2"/>
</dbReference>
<dbReference type="Gene3D" id="3.30.559.30">
    <property type="entry name" value="Nonribosomal peptide synthetase, condensation domain"/>
    <property type="match status" value="3"/>
</dbReference>
<name>A0A6G1L9R0_9PEZI</name>
<dbReference type="PANTHER" id="PTHR45527:SF16">
    <property type="entry name" value="NONRIBOSOMAL PEPTIDE SYNTHASE ATNA-RELATED"/>
    <property type="match status" value="1"/>
</dbReference>
<evidence type="ECO:0000313" key="5">
    <source>
        <dbReference type="EMBL" id="KAF2769158.1"/>
    </source>
</evidence>
<organism evidence="5 6">
    <name type="scientific">Teratosphaeria nubilosa</name>
    <dbReference type="NCBI Taxonomy" id="161662"/>
    <lineage>
        <taxon>Eukaryota</taxon>
        <taxon>Fungi</taxon>
        <taxon>Dikarya</taxon>
        <taxon>Ascomycota</taxon>
        <taxon>Pezizomycotina</taxon>
        <taxon>Dothideomycetes</taxon>
        <taxon>Dothideomycetidae</taxon>
        <taxon>Mycosphaerellales</taxon>
        <taxon>Teratosphaeriaceae</taxon>
        <taxon>Teratosphaeria</taxon>
    </lineage>
</organism>
<dbReference type="Proteomes" id="UP000799436">
    <property type="component" value="Unassembled WGS sequence"/>
</dbReference>
<dbReference type="Gene3D" id="3.30.300.30">
    <property type="match status" value="2"/>
</dbReference>
<dbReference type="SUPFAM" id="SSF52777">
    <property type="entry name" value="CoA-dependent acyltransferases"/>
    <property type="match status" value="6"/>
</dbReference>
<dbReference type="GO" id="GO:0016874">
    <property type="term" value="F:ligase activity"/>
    <property type="evidence" value="ECO:0007669"/>
    <property type="project" value="UniProtKB-KW"/>
</dbReference>
<keyword evidence="1" id="KW-0596">Phosphopantetheine</keyword>
<dbReference type="InterPro" id="IPR042099">
    <property type="entry name" value="ANL_N_sf"/>
</dbReference>
<dbReference type="PROSITE" id="PS00455">
    <property type="entry name" value="AMP_BINDING"/>
    <property type="match status" value="2"/>
</dbReference>
<dbReference type="InterPro" id="IPR036736">
    <property type="entry name" value="ACP-like_sf"/>
</dbReference>
<dbReference type="NCBIfam" id="TIGR01733">
    <property type="entry name" value="AA-adenyl-dom"/>
    <property type="match status" value="2"/>
</dbReference>
<dbReference type="Pfam" id="PF00668">
    <property type="entry name" value="Condensation"/>
    <property type="match status" value="3"/>
</dbReference>
<dbReference type="EMBL" id="ML995836">
    <property type="protein sequence ID" value="KAF2769158.1"/>
    <property type="molecule type" value="Genomic_DNA"/>
</dbReference>
<dbReference type="InterPro" id="IPR000873">
    <property type="entry name" value="AMP-dep_synth/lig_dom"/>
</dbReference>
<dbReference type="Gene3D" id="1.10.1200.10">
    <property type="entry name" value="ACP-like"/>
    <property type="match status" value="2"/>
</dbReference>
<feature type="domain" description="Carrier" evidence="4">
    <location>
        <begin position="988"/>
        <end position="1064"/>
    </location>
</feature>
<keyword evidence="3" id="KW-0436">Ligase</keyword>
<dbReference type="InterPro" id="IPR023213">
    <property type="entry name" value="CAT-like_dom_sf"/>
</dbReference>
<dbReference type="Gene3D" id="3.30.559.10">
    <property type="entry name" value="Chloramphenicol acetyltransferase-like domain"/>
    <property type="match status" value="3"/>
</dbReference>
<dbReference type="Pfam" id="PF00550">
    <property type="entry name" value="PP-binding"/>
    <property type="match status" value="2"/>
</dbReference>
<sequence length="2637" mass="288748">MEDYTSTVPSSNGLTEALTVKIAQICAVSPSDIEDCYETTPLQASIVAASAKNGASDRNSAHQYTVSLGAAVNLDEFCDALRIVANSNAILRTRIVDSEHGLLQVVLRREHSTVVFPPDSNLDSVLREERGHEMGLGRPLFRSALVDRMLILTLHHAIFDQWTSMAMMEDVQNILCGHTLEPRAPYKSFVNHCLEIEEAEAAPFWSSQYEEPIAIWPSVVPGHVSSASCIVEKDIIIQKPISPPLLPSYIEAAWVLTAKSYSQAESVLYGFVFSGRNSAHNCVQTTLGPTIANVPIQAYVPRTVRELLKQRAQTRRKLQMHPALHYGMNRISASSEAAATAIKFQTLLNIRASEVTVADSDLGSFHSIVSAPAPYALVLECGMVDNGIAVRARSDPAAITKRQLVRILQQFEYILQQLICLGGSGTSIDEVKMLNSHDFDDIKRLNKSLDLTASREQVLHDVFAIHARERPDMLAIDAHNGKVTYGELDAISTEVAFELRQKGVLPGSPVMLMFSKSMSTVVAVLAVLKAGGTCVPVDQAQPNARLRTILALSKAELVLTSRQFQDSLRANVGACVIAIEDIKPSTLRESSGAPSLPECSATQAAYIYFTSGSTGVPKGAILEHGGLVSSLGAFAGRFGLRPGHRILQFASLIWDASLIEIMGCLLHGCCVCIPSEIDRDSNLAGYMESAKIDAALLTPSVIKTISPEQVLSLKTLFSVGEPVDPSAAQVWGSRLRFVNAWGLTETGVCNLAADLSPDSQYPTSIGSPVGCAVWIVHSSNPDLLAPIGTIGELIIEGPGVARGYLQGEEGHDVGSESFLRKVPLWASSRQTLYRFYRTGDLARYNDDGSICFVGRMDSRVKVRGQRFELGEVEQELNRLDHVRHAMAIVVDEHLVAVMSTGQRNLISSGEPLSLLPSVDQWNATKRAQNMIESRLPSYMVPSAWFIVKEMPRNTSGKVDRAQIRQWLQNQDIAEASRRHRPSNTQVTEPTTDREKLLRSIWASVLRIQESMIFCESCFVALGGDSIQAMRVSARCRQQGLHVTVATLLGRTTLSAVADACEERQIETKGDVGPEIRLQAPLNTADLPDKLNGESHLRHLAEVDLRASGILSDEIQAILHCTPMQEGIVLHHIRGGTAVQSVNRLTIRLRHKHTVNLDRLASSWKAVCSARDILRTIFVSGNDGGLRQIVLKRARPWVCMDTANSTKDGLETLSASELPRFAPHQPPHRLTLIATADQNVFVQLDISHALIDPFTVLQLLEQLLEGQKSPKAICFGGSMASYVVEVQTQRAKSLRYWAQLLKGSLPCLMLSPDSTSEKVEALHMNRGQCTVPLQRQDRMEAFVKQYNVTAANVLQLAWALLLYQCTRIPRPLFGCIINERDRCNDRVHPIYGPLLAMIVCRVDLTRDVTIVDLLTAVKEDFTAGLDHTALSLSELNNELEIEGSPLFNTALSFVREISQDLGDVDGISVQPIAFEDNNEYAIMVKADGSFGLGVWLDYRRDEISHSYARFVAATFGRLIDQILEEPMQSSKEMSSDLADVIPAQFAHAVEQVTLEANMPLRGLEILSHHEMALLKSWNAEAPTCVWQCVHESIVEVARRQPEQIAVASWDGNLTYSELHQMSECGAEKLAANGVCTGTVVALLFEKSAAVIVAIMAVLKAGGAIMPLDPSQPRERLTSIVESSDCSFAISSEQYVHVASTIVPRTLCKSLGDWQHQPADPPTKSRMGRPTPASTCYIIFTSGSTGQPKGIAVTHANLMTSAKAFMPRLGLTCETRTIQVTNYIFDVAMGDIFFTLLAGGCLCMPSSVDLAEDMAKTIDTCSATFAYMTPTMARLVTPAEVPLLRTLALIGEQMSREIAETWSSHVRLLNSYGPAETTILSSCQEVRAADIETFCNNVGRPAACRYWIVDPDNPDRLCSIGSPGELLIEGPIVSQGYVNNDQQTKASFIRSPRWTSNFPDLRFSDYFYRTGDIAMQTLAGAIIVQGRRDTQVKLRGHRIEMEDIEYHLQKAASPAWNVVVEVLAVDCQDSELVAFLAPSKQKNAERTYTHDAVDILLDAPQGKAARYHQKLCDLLPGYMVPDLFIFLQMMPCNNVGKTDRKALRTLAASLSLQQLEAYNVHTQRRTKAAVLTTRRDLSGAEVKLQTAWSQVLDCPADSISITDNFFALRGNSLRAMQLVAAARRAGLGLSLEAVFHCPLLGDMAAAASVETTMTVDLRGAASNLGIAMPKSIDRLRIESIVPATAMQASIFTEWREKHSWPADNITLSFFPSVDSRTLQDAVNSVIQHHTILRTILVQEKTEVLQVVLCGQDQAREERWAEATMLPEFHLEVSDGACSSLRLIIHHAFYDNMSLKLLWSDLAAAYDRCALSDGPRFDDWAAYISTGGLQEDAMQFWQAYLSGATGPTCLTVNQDPTSSVEDADNERRMRIHFAQSSFDRYAATQASVLKSAWAMALSCVAGGTEDVVFAEVTANRNLNIDCLEQVPGPCVNLIPVRARIRPGSSVATLVTELQAQAETALPYHHIDFRNLMDGRGAGLAHGSIMVVQDYGHAAVSGRMGGGLYTVGGESQMGGMSEALIVAQPQGTQTVIDLIFAAHVPLETCQKLVQLMENLLAPQDVDGEGTWKARAVISSASAPPE</sequence>
<dbReference type="FunFam" id="3.30.300.30:FF:000015">
    <property type="entry name" value="Nonribosomal peptide synthase SidD"/>
    <property type="match status" value="2"/>
</dbReference>
<dbReference type="SUPFAM" id="SSF47336">
    <property type="entry name" value="ACP-like"/>
    <property type="match status" value="2"/>
</dbReference>
<evidence type="ECO:0000256" key="3">
    <source>
        <dbReference type="ARBA" id="ARBA00022598"/>
    </source>
</evidence>
<dbReference type="OrthoDB" id="416786at2759"/>
<protein>
    <submittedName>
        <fullName evidence="5">Acetyl-CoA synthetase-like protein</fullName>
    </submittedName>
</protein>
<reference evidence="5" key="1">
    <citation type="journal article" date="2020" name="Stud. Mycol.">
        <title>101 Dothideomycetes genomes: a test case for predicting lifestyles and emergence of pathogens.</title>
        <authorList>
            <person name="Haridas S."/>
            <person name="Albert R."/>
            <person name="Binder M."/>
            <person name="Bloem J."/>
            <person name="Labutti K."/>
            <person name="Salamov A."/>
            <person name="Andreopoulos B."/>
            <person name="Baker S."/>
            <person name="Barry K."/>
            <person name="Bills G."/>
            <person name="Bluhm B."/>
            <person name="Cannon C."/>
            <person name="Castanera R."/>
            <person name="Culley D."/>
            <person name="Daum C."/>
            <person name="Ezra D."/>
            <person name="Gonzalez J."/>
            <person name="Henrissat B."/>
            <person name="Kuo A."/>
            <person name="Liang C."/>
            <person name="Lipzen A."/>
            <person name="Lutzoni F."/>
            <person name="Magnuson J."/>
            <person name="Mondo S."/>
            <person name="Nolan M."/>
            <person name="Ohm R."/>
            <person name="Pangilinan J."/>
            <person name="Park H.-J."/>
            <person name="Ramirez L."/>
            <person name="Alfaro M."/>
            <person name="Sun H."/>
            <person name="Tritt A."/>
            <person name="Yoshinaga Y."/>
            <person name="Zwiers L.-H."/>
            <person name="Turgeon B."/>
            <person name="Goodwin S."/>
            <person name="Spatafora J."/>
            <person name="Crous P."/>
            <person name="Grigoriev I."/>
        </authorList>
    </citation>
    <scope>NUCLEOTIDE SEQUENCE</scope>
    <source>
        <strain evidence="5">CBS 116005</strain>
    </source>
</reference>
<dbReference type="GO" id="GO:0031177">
    <property type="term" value="F:phosphopantetheine binding"/>
    <property type="evidence" value="ECO:0007669"/>
    <property type="project" value="TreeGrafter"/>
</dbReference>
<dbReference type="InterPro" id="IPR010071">
    <property type="entry name" value="AA_adenyl_dom"/>
</dbReference>
<evidence type="ECO:0000313" key="6">
    <source>
        <dbReference type="Proteomes" id="UP000799436"/>
    </source>
</evidence>
<proteinExistence type="predicted"/>